<evidence type="ECO:0000313" key="8">
    <source>
        <dbReference type="Proteomes" id="UP000727490"/>
    </source>
</evidence>
<dbReference type="PROSITE" id="PS51257">
    <property type="entry name" value="PROKAR_LIPOPROTEIN"/>
    <property type="match status" value="1"/>
</dbReference>
<dbReference type="Pfam" id="PF07980">
    <property type="entry name" value="SusD_RagB"/>
    <property type="match status" value="1"/>
</dbReference>
<evidence type="ECO:0000256" key="4">
    <source>
        <dbReference type="ARBA" id="ARBA00023237"/>
    </source>
</evidence>
<keyword evidence="4" id="KW-0998">Cell outer membrane</keyword>
<keyword evidence="2" id="KW-0732">Signal</keyword>
<dbReference type="Pfam" id="PF14322">
    <property type="entry name" value="SusD-like_3"/>
    <property type="match status" value="1"/>
</dbReference>
<dbReference type="Proteomes" id="UP000727490">
    <property type="component" value="Unassembled WGS sequence"/>
</dbReference>
<organism evidence="7 8">
    <name type="scientific">Arthrospiribacter ruber</name>
    <dbReference type="NCBI Taxonomy" id="2487934"/>
    <lineage>
        <taxon>Bacteria</taxon>
        <taxon>Pseudomonadati</taxon>
        <taxon>Bacteroidota</taxon>
        <taxon>Cytophagia</taxon>
        <taxon>Cytophagales</taxon>
        <taxon>Cyclobacteriaceae</taxon>
        <taxon>Arthrospiribacter</taxon>
    </lineage>
</organism>
<sequence>MNKISSIIIIPVLLFSACMDVGEKVYDKYSASEFYATPEGTASALAGVYAQIPGNWGGVGYAGADNGWYDLNCMTTDEQVIPHRNTGDWQLDFARLHQRQWLPADGINANAWNWLYRSVFLANLAVEQLENAGAEPTSIAEARVLRAFFYYLLMDAYGNVPLYDSNDIPVNEIQQANRSDVFDFVSSELENYIEDLSTSKGGQYYGRFTRWAGHALLAKVYLNAEVYTGTAMWEKCLEQIEKLESGGFSLHPASNDPSHPLGNTYYNLFGDRCPDDETILAIYTQLDVVGRNILTVRSLRGADGNLLIGASAWNGSVVPQGYVEKFSDNDIRKRQFRFGNTPYGPRPAGFMVYELEISNLDNPGADPLAGARNIKFWPAAPVNSGGASNDFPIFRYADILLMKAECLIRTGNPQQAKTYVDQIRERAGLDALTENPTLEDVYEERGFELSWEGHRRQDMIRFGTFTQANGFIPAVDDTYLLFPIPTHALNTNPNLNQNPGW</sequence>
<dbReference type="RefSeq" id="WP_219287251.1">
    <property type="nucleotide sequence ID" value="NZ_RPHB01000002.1"/>
</dbReference>
<feature type="domain" description="SusD-like N-terminal" evidence="6">
    <location>
        <begin position="90"/>
        <end position="222"/>
    </location>
</feature>
<keyword evidence="8" id="KW-1185">Reference proteome</keyword>
<proteinExistence type="predicted"/>
<evidence type="ECO:0000256" key="3">
    <source>
        <dbReference type="ARBA" id="ARBA00023136"/>
    </source>
</evidence>
<reference evidence="7 8" key="1">
    <citation type="journal article" date="2020" name="Syst. Appl. Microbiol.">
        <title>Arthrospiribacter ruber gen. nov., sp. nov., a novel bacterium isolated from Arthrospira cultures.</title>
        <authorList>
            <person name="Waleron M."/>
            <person name="Misztak A."/>
            <person name="Waleron M.M."/>
            <person name="Furmaniak M."/>
            <person name="Mrozik A."/>
            <person name="Waleron K."/>
        </authorList>
    </citation>
    <scope>NUCLEOTIDE SEQUENCE [LARGE SCALE GENOMIC DNA]</scope>
    <source>
        <strain evidence="7 8">DPMB0001</strain>
    </source>
</reference>
<evidence type="ECO:0000313" key="7">
    <source>
        <dbReference type="EMBL" id="MBW3467042.1"/>
    </source>
</evidence>
<feature type="domain" description="RagB/SusD" evidence="5">
    <location>
        <begin position="379"/>
        <end position="501"/>
    </location>
</feature>
<name>A0A951IVW4_9BACT</name>
<evidence type="ECO:0000259" key="5">
    <source>
        <dbReference type="Pfam" id="PF07980"/>
    </source>
</evidence>
<dbReference type="InterPro" id="IPR012944">
    <property type="entry name" value="SusD_RagB_dom"/>
</dbReference>
<dbReference type="InterPro" id="IPR033985">
    <property type="entry name" value="SusD-like_N"/>
</dbReference>
<evidence type="ECO:0000259" key="6">
    <source>
        <dbReference type="Pfam" id="PF14322"/>
    </source>
</evidence>
<dbReference type="EMBL" id="RPHB01000002">
    <property type="protein sequence ID" value="MBW3467042.1"/>
    <property type="molecule type" value="Genomic_DNA"/>
</dbReference>
<gene>
    <name evidence="7" type="ORF">EGN73_04355</name>
</gene>
<comment type="caution">
    <text evidence="7">The sequence shown here is derived from an EMBL/GenBank/DDBJ whole genome shotgun (WGS) entry which is preliminary data.</text>
</comment>
<protein>
    <submittedName>
        <fullName evidence="7">RagB/SusD family nutrient uptake outer membrane protein</fullName>
    </submittedName>
</protein>
<dbReference type="GO" id="GO:0009279">
    <property type="term" value="C:cell outer membrane"/>
    <property type="evidence" value="ECO:0007669"/>
    <property type="project" value="UniProtKB-SubCell"/>
</dbReference>
<evidence type="ECO:0000256" key="2">
    <source>
        <dbReference type="ARBA" id="ARBA00022729"/>
    </source>
</evidence>
<comment type="subcellular location">
    <subcellularLocation>
        <location evidence="1">Cell outer membrane</location>
    </subcellularLocation>
</comment>
<evidence type="ECO:0000256" key="1">
    <source>
        <dbReference type="ARBA" id="ARBA00004442"/>
    </source>
</evidence>
<accession>A0A951IVW4</accession>
<dbReference type="AlphaFoldDB" id="A0A951IVW4"/>
<keyword evidence="3" id="KW-0472">Membrane</keyword>